<evidence type="ECO:0000256" key="1">
    <source>
        <dbReference type="SAM" id="MobiDB-lite"/>
    </source>
</evidence>
<evidence type="ECO:0000313" key="3">
    <source>
        <dbReference type="EMBL" id="CAE7193819.1"/>
    </source>
</evidence>
<gene>
    <name evidence="3" type="ORF">PTTW11_07825</name>
</gene>
<protein>
    <submittedName>
        <fullName evidence="3">Uncharacterized protein</fullName>
    </submittedName>
</protein>
<evidence type="ECO:0000313" key="4">
    <source>
        <dbReference type="Proteomes" id="UP000472372"/>
    </source>
</evidence>
<dbReference type="AlphaFoldDB" id="A0A6S6W8H2"/>
<keyword evidence="2" id="KW-0732">Signal</keyword>
<sequence length="819" mass="92670">MWKLLWIKLLIFGFTLQAIVCSNIALFERDSPSEECVRNPYCNETDNVQEWHNDCGFERPSLAVWKKHLVNDTAWLQTNLREFRVFQKQTRKIAPDETTFPAYMVKRYAPNAPSSSMLCDGLGMCRAPSCKDIGEKHDPTVKRQAMLFFEFISGLDHMYHVTNEATQDHFRHIHADIERITSTFTYADEQQMDALEKKRKKEMLQQQLELAGSIIDIVFAVVSLGTAEDQITGFNQRWLVTSNLRALEKTIDTGAKMFYDHKTDVVGFEKTVGTFRAIFTEIDMAAALERKNGMELITLGHKSSHQKDVVQLYKENFFSGGDVHFRKMVDFQIEMRSYAAILNALWKTEGVYIVESLAPNGNCNFDDRGPSWNRVCLSERLGHSYWIQAITNYDDGKIRHVPGIDQLNPAQSFHGIYLSDVVRSSIWWEEEVRLGESELKTRSSGGNPAQRSAPLQSRDKIERLRDFGNVPGEFLLPICRSWKGEAITAINDFRHTNAPCQCDGRNPAKSTTWGNSTMVSMEATKKAIKIGQWYNFKGYANMCKKDHHCKKGGSWKTMLNLSEDQKPVKEMDEAWSGGCKPKPHALNLLERRQLTDPEPAETSLERQDVVSSNAEPTRAPIVQIEIQETMNSTRWPSNNPTNIEHQGPCNGSECIIDTIYTLVERKFGYKVNSSEPLNDFACLSGDDWCVEDTAHNLCEDPSDEKDAARELGIGWKRGTSFEQNNTKSNEDKDKIVFMKEIKLVNKRHACFCGRNGTGGQFGIDCFPDSVSTRMATITGTTPPMSRTSLSAGSSMVFSSLNSLFTTVPSYVATPLPTIP</sequence>
<proteinExistence type="predicted"/>
<accession>A0A6S6W8H2</accession>
<organism evidence="3 4">
    <name type="scientific">Pyrenophora teres f. teres</name>
    <dbReference type="NCBI Taxonomy" id="97479"/>
    <lineage>
        <taxon>Eukaryota</taxon>
        <taxon>Fungi</taxon>
        <taxon>Dikarya</taxon>
        <taxon>Ascomycota</taxon>
        <taxon>Pezizomycotina</taxon>
        <taxon>Dothideomycetes</taxon>
        <taxon>Pleosporomycetidae</taxon>
        <taxon>Pleosporales</taxon>
        <taxon>Pleosporineae</taxon>
        <taxon>Pleosporaceae</taxon>
        <taxon>Pyrenophora</taxon>
    </lineage>
</organism>
<dbReference type="Proteomes" id="UP000472372">
    <property type="component" value="Chromosome 7"/>
</dbReference>
<feature type="region of interest" description="Disordered" evidence="1">
    <location>
        <begin position="438"/>
        <end position="458"/>
    </location>
</feature>
<feature type="compositionally biased region" description="Polar residues" evidence="1">
    <location>
        <begin position="442"/>
        <end position="455"/>
    </location>
</feature>
<feature type="signal peptide" evidence="2">
    <location>
        <begin position="1"/>
        <end position="21"/>
    </location>
</feature>
<feature type="region of interest" description="Disordered" evidence="1">
    <location>
        <begin position="596"/>
        <end position="615"/>
    </location>
</feature>
<reference evidence="3" key="1">
    <citation type="submission" date="2021-02" db="EMBL/GenBank/DDBJ databases">
        <authorList>
            <person name="Syme A R."/>
            <person name="Syme A R."/>
            <person name="Moolhuijzen P."/>
        </authorList>
    </citation>
    <scope>NUCLEOTIDE SEQUENCE</scope>
    <source>
        <strain evidence="3">W1-1</strain>
    </source>
</reference>
<feature type="chain" id="PRO_5043915958" evidence="2">
    <location>
        <begin position="22"/>
        <end position="819"/>
    </location>
</feature>
<name>A0A6S6W8H2_9PLEO</name>
<evidence type="ECO:0000256" key="2">
    <source>
        <dbReference type="SAM" id="SignalP"/>
    </source>
</evidence>
<dbReference type="EMBL" id="HG992983">
    <property type="protein sequence ID" value="CAE7193819.1"/>
    <property type="molecule type" value="Genomic_DNA"/>
</dbReference>